<proteinExistence type="predicted"/>
<dbReference type="EMBL" id="CP076133">
    <property type="protein sequence ID" value="QWG04482.1"/>
    <property type="molecule type" value="Genomic_DNA"/>
</dbReference>
<sequence>MNKVQTYRIEPEEEQKKKIDFDAIHTGLEKININAALKYEAKGIPSTEGERLNPGFCYYINKNLFYCKKKSETISDIADKLLLRKEYIQILNEHHDTNKENATIFLGHIDDLIEEENLSYISIIEAGGRIKPLIENGGIEKEFAEDFVEKSIHTIIFNPATAPNNTATEKLKYDPESVVEIFHTTFPGDKLNQNVSNSTIEFTLQISASVYYIITVSLDTGIGFSSAVTDDRRFVTSLDWKVGLTGEIDALIASEKLGLEIGGTLGNSQNKLNGSYESVDHFLAHFHNNMRIILNTYDYNPKEYGLDDSSGYWSKYKHELAKPYTSIRKFGGGINHDLKSLAGGGGKEAEIVTIERQKQSGVNVIGTSSDYSADVDKNYLNEINGDDSIYESTIGFHFSLPFFFTMIHGSVEALGVHNDANKDNNGNYINLKFEVPFVDIDSKMIKDYVDFIHLMVKNKKEGFEGLFGSILKNIGNKEKCISKINPFYKQIENEIKSNKVKYGLDANFTHRKVIEINAVKEGSGFFDYKLQYYRIWDKVDAGVSANAKQKKVGVGFSIDYTSQNSTEEYLFDNTLSYVSTVYNQMMWESRNPSLVGELEKLLKNSKKERLQDDESRTKYDAQIEAKILALKGNNSESEFSCSHWETYKKDHKDELDSIIMSFTEKFNEEWKNRFEKDEMPQFIMGFDIWRHFGKTKGEITNRNEYLFKDIKGVNQISITLVDFEKKILFKNYLENRIYASDYWL</sequence>
<name>A0AAX1NAJ0_9BACT</name>
<dbReference type="KEGG" id="fya:KMW28_26665"/>
<organism evidence="1 2">
    <name type="scientific">Flammeovirga yaeyamensis</name>
    <dbReference type="NCBI Taxonomy" id="367791"/>
    <lineage>
        <taxon>Bacteria</taxon>
        <taxon>Pseudomonadati</taxon>
        <taxon>Bacteroidota</taxon>
        <taxon>Cytophagia</taxon>
        <taxon>Cytophagales</taxon>
        <taxon>Flammeovirgaceae</taxon>
        <taxon>Flammeovirga</taxon>
    </lineage>
</organism>
<reference evidence="1 2" key="1">
    <citation type="submission" date="2021-05" db="EMBL/GenBank/DDBJ databases">
        <title>Comparative genomic studies on the polysaccharide-degrading batcterial strains of the Flammeovirga genus.</title>
        <authorList>
            <person name="Zewei F."/>
            <person name="Zheng Z."/>
            <person name="Yu L."/>
            <person name="Ruyue G."/>
            <person name="Yanhong M."/>
            <person name="Yuanyuan C."/>
            <person name="Jingyan G."/>
            <person name="Wenjun H."/>
        </authorList>
    </citation>
    <scope>NUCLEOTIDE SEQUENCE [LARGE SCALE GENOMIC DNA]</scope>
    <source>
        <strain evidence="1 2">NBRC:100898</strain>
    </source>
</reference>
<dbReference type="Proteomes" id="UP000678679">
    <property type="component" value="Chromosome 2"/>
</dbReference>
<protein>
    <submittedName>
        <fullName evidence="1">Uncharacterized protein</fullName>
    </submittedName>
</protein>
<keyword evidence="2" id="KW-1185">Reference proteome</keyword>
<dbReference type="AlphaFoldDB" id="A0AAX1NAJ0"/>
<accession>A0AAX1NAJ0</accession>
<evidence type="ECO:0000313" key="2">
    <source>
        <dbReference type="Proteomes" id="UP000678679"/>
    </source>
</evidence>
<gene>
    <name evidence="1" type="ORF">KMW28_26665</name>
</gene>
<dbReference type="RefSeq" id="WP_183364026.1">
    <property type="nucleotide sequence ID" value="NZ_CP076133.1"/>
</dbReference>
<evidence type="ECO:0000313" key="1">
    <source>
        <dbReference type="EMBL" id="QWG04482.1"/>
    </source>
</evidence>